<feature type="region of interest" description="Disordered" evidence="1">
    <location>
        <begin position="230"/>
        <end position="265"/>
    </location>
</feature>
<accession>A0A2H4SFN5</accession>
<reference evidence="2 3" key="1">
    <citation type="journal article" date="2017" name="BMC Genomics">
        <title>Chromosome level assembly and secondary metabolite potential of the parasitic fungus Cordyceps militaris.</title>
        <authorList>
            <person name="Kramer G.J."/>
            <person name="Nodwell J.R."/>
        </authorList>
    </citation>
    <scope>NUCLEOTIDE SEQUENCE [LARGE SCALE GENOMIC DNA]</scope>
    <source>
        <strain evidence="2 3">ATCC 34164</strain>
    </source>
</reference>
<dbReference type="Proteomes" id="UP000323067">
    <property type="component" value="Chromosome vii"/>
</dbReference>
<feature type="region of interest" description="Disordered" evidence="1">
    <location>
        <begin position="27"/>
        <end position="49"/>
    </location>
</feature>
<organism evidence="2 3">
    <name type="scientific">Cordyceps militaris</name>
    <name type="common">Caterpillar fungus</name>
    <name type="synonym">Clavaria militaris</name>
    <dbReference type="NCBI Taxonomy" id="73501"/>
    <lineage>
        <taxon>Eukaryota</taxon>
        <taxon>Fungi</taxon>
        <taxon>Dikarya</taxon>
        <taxon>Ascomycota</taxon>
        <taxon>Pezizomycotina</taxon>
        <taxon>Sordariomycetes</taxon>
        <taxon>Hypocreomycetidae</taxon>
        <taxon>Hypocreales</taxon>
        <taxon>Cordycipitaceae</taxon>
        <taxon>Cordyceps</taxon>
    </lineage>
</organism>
<dbReference type="VEuPathDB" id="FungiDB:CCM_06626"/>
<name>A0A2H4SFN5_CORMI</name>
<dbReference type="OrthoDB" id="66095at2759"/>
<dbReference type="VEuPathDB" id="FungiDB:A9K55_008277"/>
<evidence type="ECO:0000256" key="1">
    <source>
        <dbReference type="SAM" id="MobiDB-lite"/>
    </source>
</evidence>
<evidence type="ECO:0000313" key="3">
    <source>
        <dbReference type="Proteomes" id="UP000323067"/>
    </source>
</evidence>
<sequence>MSFRIIPANIINLVQAIDAGLPLDVQKQDRSADAPPTPFTGQHNDDGHYDPSPIDVAVVRIMLAKATKLPIDVVDGIFELAEYWVRTTTAADITGNEMSISSHFIPDKFLLRSLPVGFTSEHGGDLGLKGEAAPAKPLRNEPSAKTLARMADYPLPKLQSPVRKVVFKLTSHDQGWSGESGGLYENSWTWFEAGLERLEDSAIGAPLDPPPTPMYREALRPVYPTLEEVVPEKEEEDGTELEQNEGQKEQGHNEESNPQEPQFDYKFPLAHSPVWTICRNKRAHRDWQDHVITWTCYDDVKSDSDAGQALEENGRGRETGDGEFVRSLKLGDVVTIWAKARFPGWTNNLRAASIDVYWAAT</sequence>
<evidence type="ECO:0000313" key="2">
    <source>
        <dbReference type="EMBL" id="ATY61928.1"/>
    </source>
</evidence>
<dbReference type="AlphaFoldDB" id="A0A2H4SFN5"/>
<dbReference type="EMBL" id="CP023324">
    <property type="protein sequence ID" value="ATY61928.1"/>
    <property type="molecule type" value="Genomic_DNA"/>
</dbReference>
<proteinExistence type="predicted"/>
<protein>
    <recommendedName>
        <fullName evidence="4">Ankyrin repeat protein</fullName>
    </recommendedName>
</protein>
<evidence type="ECO:0008006" key="4">
    <source>
        <dbReference type="Google" id="ProtNLM"/>
    </source>
</evidence>
<feature type="compositionally biased region" description="Basic and acidic residues" evidence="1">
    <location>
        <begin position="245"/>
        <end position="255"/>
    </location>
</feature>
<gene>
    <name evidence="2" type="ORF">A9K55_008277</name>
</gene>
<feature type="compositionally biased region" description="Acidic residues" evidence="1">
    <location>
        <begin position="233"/>
        <end position="243"/>
    </location>
</feature>